<protein>
    <submittedName>
        <fullName evidence="1">Uncharacterized protein</fullName>
    </submittedName>
</protein>
<organism evidence="1 2">
    <name type="scientific">Akkermansia biwaensis</name>
    <dbReference type="NCBI Taxonomy" id="2946555"/>
    <lineage>
        <taxon>Bacteria</taxon>
        <taxon>Pseudomonadati</taxon>
        <taxon>Verrucomicrobiota</taxon>
        <taxon>Verrucomicrobiia</taxon>
        <taxon>Verrucomicrobiales</taxon>
        <taxon>Akkermansiaceae</taxon>
        <taxon>Akkermansia</taxon>
    </lineage>
</organism>
<reference evidence="1" key="1">
    <citation type="submission" date="2022-06" db="EMBL/GenBank/DDBJ databases">
        <title>Akkermansia biwalacus sp. nov., an anaerobic mucin-degrading bacterium isolated from human intestine.</title>
        <authorList>
            <person name="Kobayashi Y."/>
            <person name="Inoue S."/>
            <person name="Kawahara T."/>
            <person name="Kohda N."/>
        </authorList>
    </citation>
    <scope>NUCLEOTIDE SEQUENCE</scope>
    <source>
        <strain evidence="1">WON2089</strain>
    </source>
</reference>
<evidence type="ECO:0000313" key="2">
    <source>
        <dbReference type="Proteomes" id="UP001062263"/>
    </source>
</evidence>
<dbReference type="EMBL" id="AP025943">
    <property type="protein sequence ID" value="BDL44884.1"/>
    <property type="molecule type" value="Genomic_DNA"/>
</dbReference>
<dbReference type="RefSeq" id="WP_067573029.1">
    <property type="nucleotide sequence ID" value="NZ_AP025943.1"/>
</dbReference>
<sequence length="206" mass="23050">MTNESTLQPDTPSALDICNAALSKIGEAPLDALIANESTASRLCVLHYHPARRETLCMARWTFATVQITLDSVSAQAPNSLTPYQFTLPKDCLRVLDVECTEWKMQGRRILASRAPLRMSYIADIEDAEQFDPLFMDALATRLAEKLAMPMTGNQSLRQNLHQEFHKIILPQAATVNAVQSFSNDSHPLLDLLRKIKSPRNPEDCE</sequence>
<evidence type="ECO:0000313" key="1">
    <source>
        <dbReference type="EMBL" id="BDL44884.1"/>
    </source>
</evidence>
<name>A0ABM7ZJH0_9BACT</name>
<gene>
    <name evidence="1" type="ORF">Abiwalacus_24580</name>
</gene>
<proteinExistence type="predicted"/>
<dbReference type="Proteomes" id="UP001062263">
    <property type="component" value="Chromosome"/>
</dbReference>
<keyword evidence="2" id="KW-1185">Reference proteome</keyword>
<accession>A0ABM7ZJH0</accession>